<evidence type="ECO:0000313" key="3">
    <source>
        <dbReference type="Proteomes" id="UP000760480"/>
    </source>
</evidence>
<accession>A0ABX1TNU9</accession>
<name>A0ABX1TNU9_9GAMM</name>
<dbReference type="Pfam" id="PF11393">
    <property type="entry name" value="T4BSS_DotI_IcmL"/>
    <property type="match status" value="1"/>
</dbReference>
<dbReference type="InterPro" id="IPR021055">
    <property type="entry name" value="T4BSS_IcmL/DotI"/>
</dbReference>
<dbReference type="Proteomes" id="UP000760480">
    <property type="component" value="Unassembled WGS sequence"/>
</dbReference>
<protein>
    <recommendedName>
        <fullName evidence="4">Type IV secretion protein DotI</fullName>
    </recommendedName>
</protein>
<organism evidence="2 3">
    <name type="scientific">Candidatus Competibacter phosphatis</name>
    <dbReference type="NCBI Taxonomy" id="221280"/>
    <lineage>
        <taxon>Bacteria</taxon>
        <taxon>Pseudomonadati</taxon>
        <taxon>Pseudomonadota</taxon>
        <taxon>Gammaproteobacteria</taxon>
        <taxon>Candidatus Competibacteraceae</taxon>
        <taxon>Candidatus Competibacter</taxon>
    </lineage>
</organism>
<keyword evidence="3" id="KW-1185">Reference proteome</keyword>
<dbReference type="CDD" id="cd16385">
    <property type="entry name" value="IcmL"/>
    <property type="match status" value="1"/>
</dbReference>
<gene>
    <name evidence="2" type="ORF">E4P82_18940</name>
</gene>
<evidence type="ECO:0000256" key="1">
    <source>
        <dbReference type="SAM" id="Phobius"/>
    </source>
</evidence>
<evidence type="ECO:0000313" key="2">
    <source>
        <dbReference type="EMBL" id="NMQ21087.1"/>
    </source>
</evidence>
<keyword evidence="1" id="KW-0472">Membrane</keyword>
<keyword evidence="1" id="KW-0812">Transmembrane</keyword>
<reference evidence="2 3" key="1">
    <citation type="submission" date="2019-03" db="EMBL/GenBank/DDBJ databases">
        <title>Metabolic reconstructions from genomes of highly enriched 'Candidatus Accumulibacter' and 'Candidatus Competibacter' bioreactor populations.</title>
        <authorList>
            <person name="Annavajhala M.K."/>
            <person name="Welles L."/>
            <person name="Abbas B."/>
            <person name="Sorokin D."/>
            <person name="Park H."/>
            <person name="Van Loosdrecht M."/>
            <person name="Chandran K."/>
        </authorList>
    </citation>
    <scope>NUCLEOTIDE SEQUENCE [LARGE SCALE GENOMIC DNA]</scope>
    <source>
        <strain evidence="2 3">SBR_G</strain>
    </source>
</reference>
<feature type="transmembrane region" description="Helical" evidence="1">
    <location>
        <begin position="45"/>
        <end position="69"/>
    </location>
</feature>
<dbReference type="RefSeq" id="WP_169250350.1">
    <property type="nucleotide sequence ID" value="NZ_SPMZ01000075.1"/>
</dbReference>
<dbReference type="EMBL" id="SPMZ01000075">
    <property type="protein sequence ID" value="NMQ21087.1"/>
    <property type="molecule type" value="Genomic_DNA"/>
</dbReference>
<comment type="caution">
    <text evidence="2">The sequence shown here is derived from an EMBL/GenBank/DDBJ whole genome shotgun (WGS) entry which is preliminary data.</text>
</comment>
<proteinExistence type="predicted"/>
<evidence type="ECO:0008006" key="4">
    <source>
        <dbReference type="Google" id="ProtNLM"/>
    </source>
</evidence>
<sequence length="236" mass="26077">MNPPDSTALPADFTATPPAGLPPEETDLLLAAGIRFEWYRDGFRLLLALLLIGAGILALSLGLNVYLFAYQPSPRYFIQTADHQLVGVVPLNEPSYSDERVTQWATEAIVAANNWNFANYREALQAACNRYFTPAGCQEYRDALIRIGNLESVKTKRLTVRAVVVKPPIILNKVIQGQTQRFAWHLQMEIMASYLSSSEQSTQSLIVQVVVIRRAVTETEQGIGIEKYVAAVGGGH</sequence>
<keyword evidence="1" id="KW-1133">Transmembrane helix</keyword>